<keyword evidence="2" id="KW-1185">Reference proteome</keyword>
<dbReference type="EMBL" id="FUYV01000003">
    <property type="protein sequence ID" value="SKB55832.1"/>
    <property type="molecule type" value="Genomic_DNA"/>
</dbReference>
<protein>
    <recommendedName>
        <fullName evidence="3">Phosphate-selective porin O and P</fullName>
    </recommendedName>
</protein>
<dbReference type="Proteomes" id="UP000191055">
    <property type="component" value="Unassembled WGS sequence"/>
</dbReference>
<dbReference type="OrthoDB" id="5372286at2"/>
<reference evidence="1 2" key="1">
    <citation type="submission" date="2017-02" db="EMBL/GenBank/DDBJ databases">
        <authorList>
            <person name="Peterson S.W."/>
        </authorList>
    </citation>
    <scope>NUCLEOTIDE SEQUENCE [LARGE SCALE GENOMIC DNA]</scope>
    <source>
        <strain evidence="1 2">DSM 24412</strain>
    </source>
</reference>
<dbReference type="Gene3D" id="2.40.160.10">
    <property type="entry name" value="Porin"/>
    <property type="match status" value="1"/>
</dbReference>
<dbReference type="RefSeq" id="WP_143255021.1">
    <property type="nucleotide sequence ID" value="NZ_CP021904.1"/>
</dbReference>
<sequence length="369" mass="42776">MQLKSFHILPFFTSSIIMLFCSDLNSQNSITKPDIDLEIGGEIFAKQTTESGNYMLGLAAIMVDVDVIFNDKISLFGAFHFDSSPWHDLLNETRQTRMGTPSPYDIELEVEEFYLTWNTTGFLTITAGRWFSRISPVNQLHLADFQFNMKPRIFTSYWGNNHGMAIDGIGTKLYYNNSNSEMALKTELAKNGIEKENTLLTNTLSYTYHNETTTINPRIFGYWEHQSNLHPFFALEEEENFNNQELQTGHKINGWGGNLTIEQTMRNDQSLLFTAEWMNRKFGNRSYPGGYAFLVYSPTDKWNASIMYQQLKLPLLEPGIGSMSEKSITTGVSWFPYQNHRLRLEYQHYGEKIYHENMLLLKYTFIFDV</sequence>
<dbReference type="STRING" id="889453.SAMN03080601_00715"/>
<dbReference type="AlphaFoldDB" id="A0A1T5C8C5"/>
<evidence type="ECO:0008006" key="3">
    <source>
        <dbReference type="Google" id="ProtNLM"/>
    </source>
</evidence>
<name>A0A1T5C8C5_9BACT</name>
<organism evidence="1 2">
    <name type="scientific">Alkalitalea saponilacus</name>
    <dbReference type="NCBI Taxonomy" id="889453"/>
    <lineage>
        <taxon>Bacteria</taxon>
        <taxon>Pseudomonadati</taxon>
        <taxon>Bacteroidota</taxon>
        <taxon>Bacteroidia</taxon>
        <taxon>Marinilabiliales</taxon>
        <taxon>Marinilabiliaceae</taxon>
        <taxon>Alkalitalea</taxon>
    </lineage>
</organism>
<evidence type="ECO:0000313" key="1">
    <source>
        <dbReference type="EMBL" id="SKB55832.1"/>
    </source>
</evidence>
<dbReference type="InterPro" id="IPR023614">
    <property type="entry name" value="Porin_dom_sf"/>
</dbReference>
<proteinExistence type="predicted"/>
<evidence type="ECO:0000313" key="2">
    <source>
        <dbReference type="Proteomes" id="UP000191055"/>
    </source>
</evidence>
<gene>
    <name evidence="1" type="ORF">SAMN03080601_00715</name>
</gene>
<accession>A0A1T5C8C5</accession>
<dbReference type="SUPFAM" id="SSF56935">
    <property type="entry name" value="Porins"/>
    <property type="match status" value="1"/>
</dbReference>